<evidence type="ECO:0000313" key="3">
    <source>
        <dbReference type="EMBL" id="OMJ89859.1"/>
    </source>
</evidence>
<name>A0A1R2CLG3_9CILI</name>
<dbReference type="EMBL" id="MPUH01000116">
    <property type="protein sequence ID" value="OMJ89859.1"/>
    <property type="molecule type" value="Genomic_DNA"/>
</dbReference>
<dbReference type="OrthoDB" id="323248at2759"/>
<sequence length="276" mass="31521">MGCCSCKLQCGQLPEAEVSHVILKVTSKKIVDEKITTQGRPEEKTSPNRNDEGSTLKPDYLSLLIPSQYKINTPEISKIDLSMTSRIFGDIIQEGELKKYHPGFNKQFITRWGVLTNDHFMYFKNQESAQIWGQSPLFSVNLSEIKIVSKVNFNMPDLKMSSEQFEIFLKNEDPTVTISRETHKMPLMKSVIDSASTSSQKNCVVKGMLMKRPLRYDSPEKDTSENLPICAEKMSWSVREVQWFASEKRLLFAANSGLERDFWIMNIMKACGNEQA</sequence>
<feature type="domain" description="PH" evidence="2">
    <location>
        <begin position="90"/>
        <end position="272"/>
    </location>
</feature>
<evidence type="ECO:0000259" key="2">
    <source>
        <dbReference type="PROSITE" id="PS50003"/>
    </source>
</evidence>
<protein>
    <recommendedName>
        <fullName evidence="2">PH domain-containing protein</fullName>
    </recommendedName>
</protein>
<organism evidence="3 4">
    <name type="scientific">Stentor coeruleus</name>
    <dbReference type="NCBI Taxonomy" id="5963"/>
    <lineage>
        <taxon>Eukaryota</taxon>
        <taxon>Sar</taxon>
        <taxon>Alveolata</taxon>
        <taxon>Ciliophora</taxon>
        <taxon>Postciliodesmatophora</taxon>
        <taxon>Heterotrichea</taxon>
        <taxon>Heterotrichida</taxon>
        <taxon>Stentoridae</taxon>
        <taxon>Stentor</taxon>
    </lineage>
</organism>
<reference evidence="3 4" key="1">
    <citation type="submission" date="2016-11" db="EMBL/GenBank/DDBJ databases">
        <title>The macronuclear genome of Stentor coeruleus: a giant cell with tiny introns.</title>
        <authorList>
            <person name="Slabodnick M."/>
            <person name="Ruby J.G."/>
            <person name="Reiff S.B."/>
            <person name="Swart E.C."/>
            <person name="Gosai S."/>
            <person name="Prabakaran S."/>
            <person name="Witkowska E."/>
            <person name="Larue G.E."/>
            <person name="Fisher S."/>
            <person name="Freeman R.M."/>
            <person name="Gunawardena J."/>
            <person name="Chu W."/>
            <person name="Stover N.A."/>
            <person name="Gregory B.D."/>
            <person name="Nowacki M."/>
            <person name="Derisi J."/>
            <person name="Roy S.W."/>
            <person name="Marshall W.F."/>
            <person name="Sood P."/>
        </authorList>
    </citation>
    <scope>NUCLEOTIDE SEQUENCE [LARGE SCALE GENOMIC DNA]</scope>
    <source>
        <strain evidence="3">WM001</strain>
    </source>
</reference>
<proteinExistence type="predicted"/>
<evidence type="ECO:0000256" key="1">
    <source>
        <dbReference type="SAM" id="MobiDB-lite"/>
    </source>
</evidence>
<dbReference type="PROSITE" id="PS50003">
    <property type="entry name" value="PH_DOMAIN"/>
    <property type="match status" value="1"/>
</dbReference>
<feature type="compositionally biased region" description="Basic and acidic residues" evidence="1">
    <location>
        <begin position="34"/>
        <end position="54"/>
    </location>
</feature>
<feature type="region of interest" description="Disordered" evidence="1">
    <location>
        <begin position="34"/>
        <end position="57"/>
    </location>
</feature>
<dbReference type="SMART" id="SM00233">
    <property type="entry name" value="PH"/>
    <property type="match status" value="1"/>
</dbReference>
<dbReference type="Proteomes" id="UP000187209">
    <property type="component" value="Unassembled WGS sequence"/>
</dbReference>
<dbReference type="Pfam" id="PF00169">
    <property type="entry name" value="PH"/>
    <property type="match status" value="1"/>
</dbReference>
<comment type="caution">
    <text evidence="3">The sequence shown here is derived from an EMBL/GenBank/DDBJ whole genome shotgun (WGS) entry which is preliminary data.</text>
</comment>
<dbReference type="CDD" id="cd00821">
    <property type="entry name" value="PH"/>
    <property type="match status" value="1"/>
</dbReference>
<keyword evidence="4" id="KW-1185">Reference proteome</keyword>
<gene>
    <name evidence="3" type="ORF">SteCoe_7945</name>
</gene>
<accession>A0A1R2CLG3</accession>
<dbReference type="AlphaFoldDB" id="A0A1R2CLG3"/>
<dbReference type="Gene3D" id="2.30.29.30">
    <property type="entry name" value="Pleckstrin-homology domain (PH domain)/Phosphotyrosine-binding domain (PTB)"/>
    <property type="match status" value="1"/>
</dbReference>
<evidence type="ECO:0000313" key="4">
    <source>
        <dbReference type="Proteomes" id="UP000187209"/>
    </source>
</evidence>
<dbReference type="InterPro" id="IPR011993">
    <property type="entry name" value="PH-like_dom_sf"/>
</dbReference>
<dbReference type="SUPFAM" id="SSF50729">
    <property type="entry name" value="PH domain-like"/>
    <property type="match status" value="1"/>
</dbReference>
<dbReference type="InterPro" id="IPR001849">
    <property type="entry name" value="PH_domain"/>
</dbReference>